<sequence length="69" mass="7601">MDRNPFRWPLTVLGGRLVLLGEAFFMGQAYRYWPGEFSPLTDYHSDLGMTVGGPPGANTALGTQYYNAG</sequence>
<dbReference type="RefSeq" id="WP_120246413.1">
    <property type="nucleotide sequence ID" value="NZ_RAPO01000004.1"/>
</dbReference>
<dbReference type="Proteomes" id="UP000283805">
    <property type="component" value="Unassembled WGS sequence"/>
</dbReference>
<dbReference type="AlphaFoldDB" id="A0A419W1C5"/>
<comment type="caution">
    <text evidence="1">The sequence shown here is derived from an EMBL/GenBank/DDBJ whole genome shotgun (WGS) entry which is preliminary data.</text>
</comment>
<proteinExistence type="predicted"/>
<accession>A0A419W1C5</accession>
<gene>
    <name evidence="1" type="ORF">ATJ93_4105</name>
</gene>
<name>A0A419W1C5_9EURY</name>
<protein>
    <submittedName>
        <fullName evidence="1">Uncharacterized protein</fullName>
    </submittedName>
</protein>
<dbReference type="EMBL" id="RAPO01000004">
    <property type="protein sequence ID" value="RKD89272.1"/>
    <property type="molecule type" value="Genomic_DNA"/>
</dbReference>
<evidence type="ECO:0000313" key="1">
    <source>
        <dbReference type="EMBL" id="RKD89272.1"/>
    </source>
</evidence>
<evidence type="ECO:0000313" key="2">
    <source>
        <dbReference type="Proteomes" id="UP000283805"/>
    </source>
</evidence>
<keyword evidence="2" id="KW-1185">Reference proteome</keyword>
<reference evidence="1 2" key="1">
    <citation type="submission" date="2018-09" db="EMBL/GenBank/DDBJ databases">
        <title>Genomic Encyclopedia of Archaeal and Bacterial Type Strains, Phase II (KMG-II): from individual species to whole genera.</title>
        <authorList>
            <person name="Goeker M."/>
        </authorList>
    </citation>
    <scope>NUCLEOTIDE SEQUENCE [LARGE SCALE GENOMIC DNA]</scope>
    <source>
        <strain evidence="1 2">DSM 13151</strain>
    </source>
</reference>
<dbReference type="OrthoDB" id="199479at2157"/>
<organism evidence="1 2">
    <name type="scientific">Halopiger aswanensis</name>
    <dbReference type="NCBI Taxonomy" id="148449"/>
    <lineage>
        <taxon>Archaea</taxon>
        <taxon>Methanobacteriati</taxon>
        <taxon>Methanobacteriota</taxon>
        <taxon>Stenosarchaea group</taxon>
        <taxon>Halobacteria</taxon>
        <taxon>Halobacteriales</taxon>
        <taxon>Natrialbaceae</taxon>
        <taxon>Halopiger</taxon>
    </lineage>
</organism>